<accession>A0A923NJH1</accession>
<dbReference type="InterPro" id="IPR027417">
    <property type="entry name" value="P-loop_NTPase"/>
</dbReference>
<reference evidence="3" key="1">
    <citation type="submission" date="2020-08" db="EMBL/GenBank/DDBJ databases">
        <title>Genome public.</title>
        <authorList>
            <person name="Liu C."/>
            <person name="Sun Q."/>
        </authorList>
    </citation>
    <scope>NUCLEOTIDE SEQUENCE</scope>
    <source>
        <strain evidence="3">BX12</strain>
    </source>
</reference>
<protein>
    <submittedName>
        <fullName evidence="3">ATP-binding protein</fullName>
    </submittedName>
</protein>
<dbReference type="GO" id="GO:0005524">
    <property type="term" value="F:ATP binding"/>
    <property type="evidence" value="ECO:0007669"/>
    <property type="project" value="UniProtKB-KW"/>
</dbReference>
<dbReference type="Proteomes" id="UP000602647">
    <property type="component" value="Unassembled WGS sequence"/>
</dbReference>
<dbReference type="InterPro" id="IPR041682">
    <property type="entry name" value="AAA_14"/>
</dbReference>
<dbReference type="RefSeq" id="WP_187303320.1">
    <property type="nucleotide sequence ID" value="NZ_CBCTON010000023.1"/>
</dbReference>
<evidence type="ECO:0000313" key="4">
    <source>
        <dbReference type="Proteomes" id="UP000602647"/>
    </source>
</evidence>
<keyword evidence="3" id="KW-0547">Nucleotide-binding</keyword>
<keyword evidence="4" id="KW-1185">Reference proteome</keyword>
<feature type="domain" description="AAA" evidence="1">
    <location>
        <begin position="18"/>
        <end position="152"/>
    </location>
</feature>
<keyword evidence="3" id="KW-0067">ATP-binding</keyword>
<proteinExistence type="predicted"/>
<feature type="domain" description="DUF4143" evidence="2">
    <location>
        <begin position="222"/>
        <end position="385"/>
    </location>
</feature>
<dbReference type="InterPro" id="IPR025420">
    <property type="entry name" value="DUF4143"/>
</dbReference>
<dbReference type="Pfam" id="PF13173">
    <property type="entry name" value="AAA_14"/>
    <property type="match status" value="1"/>
</dbReference>
<dbReference type="PANTHER" id="PTHR33295:SF7">
    <property type="entry name" value="ATPASE"/>
    <property type="match status" value="1"/>
</dbReference>
<sequence length="445" mass="51681">MERFVLEKMLKWKNSKYRKPLILKGVRQVGKTWVLKEFGRRYYENTAYFNFDENEEYKQFFETTKDVTRIVQNLILASGQKIVPEKTLIIFDEVQDCPQVINSMKYFCENAPQYHIACAGSLLGIALAKPSSFPVGKVDFMQMNPMTFHEFLVANGDQNLYQYLNTMETLEPIPKAFFNPLCEKLKMYYVTGGMPESVALWTEERDVEAMQNALFNILNAYERDFAKHPNVKEFPKISMIWNSIPSQLARENKKFLYKVVKEGARAREYEDALQWLVDANLVKKIYRSTAPGLPLAAYDDLSAFKIYMADVGLLRRLSMLSPTAFGEGNRLFTEFKGALSENYVLESLVNQLEVTPRYWSQNNPPYEVDFIIQMENEIIPVEVKADANTEARSLKKYKEKFGDKINLRVRFSLNNLKLDDDLLNIPLFLADEATRLMEIAMKKNQ</sequence>
<evidence type="ECO:0000259" key="1">
    <source>
        <dbReference type="Pfam" id="PF13173"/>
    </source>
</evidence>
<dbReference type="PANTHER" id="PTHR33295">
    <property type="entry name" value="ATPASE"/>
    <property type="match status" value="1"/>
</dbReference>
<dbReference type="EMBL" id="JACRYT010000010">
    <property type="protein sequence ID" value="MBC6680208.1"/>
    <property type="molecule type" value="Genomic_DNA"/>
</dbReference>
<evidence type="ECO:0000259" key="2">
    <source>
        <dbReference type="Pfam" id="PF13635"/>
    </source>
</evidence>
<gene>
    <name evidence="3" type="ORF">H9L42_10220</name>
</gene>
<dbReference type="AlphaFoldDB" id="A0A923NJH1"/>
<evidence type="ECO:0000313" key="3">
    <source>
        <dbReference type="EMBL" id="MBC6680208.1"/>
    </source>
</evidence>
<dbReference type="SUPFAM" id="SSF52540">
    <property type="entry name" value="P-loop containing nucleoside triphosphate hydrolases"/>
    <property type="match status" value="1"/>
</dbReference>
<dbReference type="Pfam" id="PF13635">
    <property type="entry name" value="DUF4143"/>
    <property type="match status" value="1"/>
</dbReference>
<name>A0A923NJH1_9FIRM</name>
<comment type="caution">
    <text evidence="3">The sequence shown here is derived from an EMBL/GenBank/DDBJ whole genome shotgun (WGS) entry which is preliminary data.</text>
</comment>
<organism evidence="3 4">
    <name type="scientific">Zhenpiania hominis</name>
    <dbReference type="NCBI Taxonomy" id="2763644"/>
    <lineage>
        <taxon>Bacteria</taxon>
        <taxon>Bacillati</taxon>
        <taxon>Bacillota</taxon>
        <taxon>Clostridia</taxon>
        <taxon>Peptostreptococcales</taxon>
        <taxon>Anaerovoracaceae</taxon>
        <taxon>Zhenpiania</taxon>
    </lineage>
</organism>